<dbReference type="PROSITE" id="PS01135">
    <property type="entry name" value="FTSZ_2"/>
    <property type="match status" value="1"/>
</dbReference>
<feature type="binding site" evidence="9">
    <location>
        <position position="143"/>
    </location>
    <ligand>
        <name>GTP</name>
        <dbReference type="ChEBI" id="CHEBI:37565"/>
    </ligand>
</feature>
<comment type="function">
    <text evidence="8 9 11">Essential cell division protein that forms a contractile ring structure (Z ring) at the future cell division site. The regulation of the ring assembly controls the timing and the location of cell division. One of the functions of the FtsZ ring is to recruit other cell division proteins to the septum to produce a new cell wall between the dividing cells. Binds GTP and shows GTPase activity.</text>
</comment>
<gene>
    <name evidence="9 16" type="primary">ftsZ</name>
    <name evidence="16" type="ORF">NCTC13832_00883</name>
    <name evidence="15" type="ORF">TP70_04550</name>
</gene>
<dbReference type="Gene3D" id="3.30.1330.20">
    <property type="entry name" value="Tubulin/FtsZ, C-terminal domain"/>
    <property type="match status" value="1"/>
</dbReference>
<organism evidence="16 18">
    <name type="scientific">Staphylococcus microti</name>
    <dbReference type="NCBI Taxonomy" id="569857"/>
    <lineage>
        <taxon>Bacteria</taxon>
        <taxon>Bacillati</taxon>
        <taxon>Bacillota</taxon>
        <taxon>Bacilli</taxon>
        <taxon>Bacillales</taxon>
        <taxon>Staphylococcaceae</taxon>
        <taxon>Staphylococcus</taxon>
    </lineage>
</organism>
<feature type="compositionally biased region" description="Basic and acidic residues" evidence="12">
    <location>
        <begin position="354"/>
        <end position="367"/>
    </location>
</feature>
<dbReference type="Gene3D" id="3.40.50.1440">
    <property type="entry name" value="Tubulin/FtsZ, GTPase domain"/>
    <property type="match status" value="1"/>
</dbReference>
<dbReference type="GO" id="GO:0000917">
    <property type="term" value="P:division septum assembly"/>
    <property type="evidence" value="ECO:0007669"/>
    <property type="project" value="UniProtKB-KW"/>
</dbReference>
<comment type="similarity">
    <text evidence="1 9 11">Belongs to the FtsZ family.</text>
</comment>
<reference evidence="16 18" key="2">
    <citation type="submission" date="2018-06" db="EMBL/GenBank/DDBJ databases">
        <authorList>
            <consortium name="Pathogen Informatics"/>
            <person name="Doyle S."/>
        </authorList>
    </citation>
    <scope>NUCLEOTIDE SEQUENCE [LARGE SCALE GENOMIC DNA]</scope>
    <source>
        <strain evidence="16 18">NCTC13832</strain>
    </source>
</reference>
<feature type="domain" description="Tubulin/FtsZ GTPase" evidence="13">
    <location>
        <begin position="13"/>
        <end position="205"/>
    </location>
</feature>
<dbReference type="InterPro" id="IPR008280">
    <property type="entry name" value="Tub_FtsZ_C"/>
</dbReference>
<feature type="binding site" evidence="9">
    <location>
        <position position="187"/>
    </location>
    <ligand>
        <name>GTP</name>
        <dbReference type="ChEBI" id="CHEBI:37565"/>
    </ligand>
</feature>
<dbReference type="GO" id="GO:0005525">
    <property type="term" value="F:GTP binding"/>
    <property type="evidence" value="ECO:0007669"/>
    <property type="project" value="UniProtKB-UniRule"/>
</dbReference>
<dbReference type="AlphaFoldDB" id="A0A0D6XQA9"/>
<dbReference type="OrthoDB" id="9813375at2"/>
<dbReference type="Pfam" id="PF12327">
    <property type="entry name" value="FtsZ_C"/>
    <property type="match status" value="1"/>
</dbReference>
<feature type="domain" description="Tubulin/FtsZ 2-layer sandwich" evidence="14">
    <location>
        <begin position="207"/>
        <end position="324"/>
    </location>
</feature>
<evidence type="ECO:0000256" key="7">
    <source>
        <dbReference type="ARBA" id="ARBA00023306"/>
    </source>
</evidence>
<protein>
    <recommendedName>
        <fullName evidence="9 10">Cell division protein FtsZ</fullName>
    </recommendedName>
</protein>
<evidence type="ECO:0000313" key="18">
    <source>
        <dbReference type="Proteomes" id="UP000254100"/>
    </source>
</evidence>
<dbReference type="GO" id="GO:0051258">
    <property type="term" value="P:protein polymerization"/>
    <property type="evidence" value="ECO:0007669"/>
    <property type="project" value="UniProtKB-UniRule"/>
</dbReference>
<dbReference type="Pfam" id="PF00091">
    <property type="entry name" value="Tubulin"/>
    <property type="match status" value="1"/>
</dbReference>
<dbReference type="PROSITE" id="PS01134">
    <property type="entry name" value="FTSZ_1"/>
    <property type="match status" value="1"/>
</dbReference>
<feature type="binding site" evidence="9">
    <location>
        <position position="139"/>
    </location>
    <ligand>
        <name>GTP</name>
        <dbReference type="ChEBI" id="CHEBI:37565"/>
    </ligand>
</feature>
<feature type="region of interest" description="Disordered" evidence="12">
    <location>
        <begin position="318"/>
        <end position="388"/>
    </location>
</feature>
<evidence type="ECO:0000259" key="14">
    <source>
        <dbReference type="SMART" id="SM00865"/>
    </source>
</evidence>
<keyword evidence="5 9" id="KW-0342">GTP-binding</keyword>
<dbReference type="GO" id="GO:0005737">
    <property type="term" value="C:cytoplasm"/>
    <property type="evidence" value="ECO:0007669"/>
    <property type="project" value="UniProtKB-SubCell"/>
</dbReference>
<evidence type="ECO:0000256" key="8">
    <source>
        <dbReference type="ARBA" id="ARBA00055345"/>
    </source>
</evidence>
<dbReference type="Proteomes" id="UP000032366">
    <property type="component" value="Unassembled WGS sequence"/>
</dbReference>
<evidence type="ECO:0000313" key="17">
    <source>
        <dbReference type="Proteomes" id="UP000032366"/>
    </source>
</evidence>
<comment type="subunit">
    <text evidence="9">Homodimer. Polymerizes to form a dynamic ring structure in a strictly GTP-dependent manner. Interacts directly with several other division proteins.</text>
</comment>
<dbReference type="GO" id="GO:0043093">
    <property type="term" value="P:FtsZ-dependent cytokinesis"/>
    <property type="evidence" value="ECO:0007669"/>
    <property type="project" value="UniProtKB-UniRule"/>
</dbReference>
<evidence type="ECO:0000256" key="11">
    <source>
        <dbReference type="RuleBase" id="RU000631"/>
    </source>
</evidence>
<dbReference type="SUPFAM" id="SSF55307">
    <property type="entry name" value="Tubulin C-terminal domain-like"/>
    <property type="match status" value="1"/>
</dbReference>
<feature type="binding site" evidence="9">
    <location>
        <begin position="21"/>
        <end position="25"/>
    </location>
    <ligand>
        <name>GTP</name>
        <dbReference type="ChEBI" id="CHEBI:37565"/>
    </ligand>
</feature>
<dbReference type="PANTHER" id="PTHR30314:SF3">
    <property type="entry name" value="MITOCHONDRIAL DIVISION PROTEIN FSZA"/>
    <property type="match status" value="1"/>
</dbReference>
<reference evidence="15 17" key="1">
    <citation type="submission" date="2015-01" db="EMBL/GenBank/DDBJ databases">
        <authorList>
            <person name="Guo J."/>
        </authorList>
    </citation>
    <scope>NUCLEOTIDE SEQUENCE [LARGE SCALE GENOMIC DNA]</scope>
    <source>
        <strain evidence="15 17">DSM 22147</strain>
    </source>
</reference>
<evidence type="ECO:0000313" key="15">
    <source>
        <dbReference type="EMBL" id="KIX90994.1"/>
    </source>
</evidence>
<dbReference type="InterPro" id="IPR000158">
    <property type="entry name" value="Cell_div_FtsZ"/>
</dbReference>
<keyword evidence="7 9" id="KW-0131">Cell cycle</keyword>
<dbReference type="SUPFAM" id="SSF52490">
    <property type="entry name" value="Tubulin nucleotide-binding domain-like"/>
    <property type="match status" value="1"/>
</dbReference>
<dbReference type="EMBL" id="UHDT01000001">
    <property type="protein sequence ID" value="SUM57210.1"/>
    <property type="molecule type" value="Genomic_DNA"/>
</dbReference>
<dbReference type="GO" id="GO:0003924">
    <property type="term" value="F:GTPase activity"/>
    <property type="evidence" value="ECO:0007669"/>
    <property type="project" value="UniProtKB-UniRule"/>
</dbReference>
<evidence type="ECO:0000256" key="9">
    <source>
        <dbReference type="HAMAP-Rule" id="MF_00909"/>
    </source>
</evidence>
<dbReference type="InterPro" id="IPR020805">
    <property type="entry name" value="Cell_div_FtsZ_CS"/>
</dbReference>
<keyword evidence="17" id="KW-1185">Reference proteome</keyword>
<dbReference type="SMART" id="SM00865">
    <property type="entry name" value="Tubulin_C"/>
    <property type="match status" value="1"/>
</dbReference>
<name>A0A0D6XQA9_9STAP</name>
<dbReference type="SMART" id="SM00864">
    <property type="entry name" value="Tubulin"/>
    <property type="match status" value="1"/>
</dbReference>
<dbReference type="CDD" id="cd02201">
    <property type="entry name" value="FtsZ_type1"/>
    <property type="match status" value="1"/>
</dbReference>
<dbReference type="GO" id="GO:0032153">
    <property type="term" value="C:cell division site"/>
    <property type="evidence" value="ECO:0007669"/>
    <property type="project" value="UniProtKB-UniRule"/>
</dbReference>
<dbReference type="PRINTS" id="PR00423">
    <property type="entry name" value="CELLDVISFTSZ"/>
</dbReference>
<evidence type="ECO:0000259" key="13">
    <source>
        <dbReference type="SMART" id="SM00864"/>
    </source>
</evidence>
<dbReference type="NCBIfam" id="TIGR00065">
    <property type="entry name" value="ftsZ"/>
    <property type="match status" value="1"/>
</dbReference>
<accession>A0A0D6XQA9</accession>
<dbReference type="HAMAP" id="MF_00909">
    <property type="entry name" value="FtsZ"/>
    <property type="match status" value="1"/>
</dbReference>
<dbReference type="GO" id="GO:0030428">
    <property type="term" value="C:cell septum"/>
    <property type="evidence" value="ECO:0007669"/>
    <property type="project" value="UniProtKB-ARBA"/>
</dbReference>
<evidence type="ECO:0000313" key="16">
    <source>
        <dbReference type="EMBL" id="SUM57210.1"/>
    </source>
</evidence>
<dbReference type="Proteomes" id="UP000254100">
    <property type="component" value="Unassembled WGS sequence"/>
</dbReference>
<dbReference type="InterPro" id="IPR036525">
    <property type="entry name" value="Tubulin/FtsZ_GTPase_sf"/>
</dbReference>
<evidence type="ECO:0000256" key="10">
    <source>
        <dbReference type="NCBIfam" id="TIGR00065"/>
    </source>
</evidence>
<comment type="subcellular location">
    <subcellularLocation>
        <location evidence="9">Cytoplasm</location>
    </subcellularLocation>
    <text evidence="9">Assembles at midcell at the inner surface of the cytoplasmic membrane.</text>
</comment>
<evidence type="ECO:0000256" key="2">
    <source>
        <dbReference type="ARBA" id="ARBA00022490"/>
    </source>
</evidence>
<dbReference type="FunFam" id="3.40.50.1440:FF:000023">
    <property type="entry name" value="Cell division protein FtsZ"/>
    <property type="match status" value="1"/>
</dbReference>
<dbReference type="PANTHER" id="PTHR30314">
    <property type="entry name" value="CELL DIVISION PROTEIN FTSZ-RELATED"/>
    <property type="match status" value="1"/>
</dbReference>
<dbReference type="EMBL" id="JXWY01000032">
    <property type="protein sequence ID" value="KIX90994.1"/>
    <property type="molecule type" value="Genomic_DNA"/>
</dbReference>
<evidence type="ECO:0000256" key="3">
    <source>
        <dbReference type="ARBA" id="ARBA00022618"/>
    </source>
</evidence>
<dbReference type="InterPro" id="IPR037103">
    <property type="entry name" value="Tubulin/FtsZ-like_C"/>
</dbReference>
<dbReference type="RefSeq" id="WP_044359771.1">
    <property type="nucleotide sequence ID" value="NZ_JXWY01000032.1"/>
</dbReference>
<keyword evidence="3 9" id="KW-0132">Cell division</keyword>
<feature type="binding site" evidence="9">
    <location>
        <begin position="108"/>
        <end position="110"/>
    </location>
    <ligand>
        <name>GTP</name>
        <dbReference type="ChEBI" id="CHEBI:37565"/>
    </ligand>
</feature>
<keyword evidence="6 9" id="KW-0717">Septation</keyword>
<evidence type="ECO:0000256" key="6">
    <source>
        <dbReference type="ARBA" id="ARBA00023210"/>
    </source>
</evidence>
<evidence type="ECO:0000256" key="1">
    <source>
        <dbReference type="ARBA" id="ARBA00009690"/>
    </source>
</evidence>
<evidence type="ECO:0000256" key="5">
    <source>
        <dbReference type="ARBA" id="ARBA00023134"/>
    </source>
</evidence>
<evidence type="ECO:0000256" key="12">
    <source>
        <dbReference type="SAM" id="MobiDB-lite"/>
    </source>
</evidence>
<dbReference type="InterPro" id="IPR003008">
    <property type="entry name" value="Tubulin_FtsZ_GTPase"/>
</dbReference>
<proteinExistence type="inferred from homology"/>
<dbReference type="STRING" id="569857.TP70_04550"/>
<dbReference type="InterPro" id="IPR024757">
    <property type="entry name" value="FtsZ_C"/>
</dbReference>
<keyword evidence="4 9" id="KW-0547">Nucleotide-binding</keyword>
<dbReference type="FunFam" id="3.30.1330.20:FF:000005">
    <property type="entry name" value="Cell division protein FtsZ"/>
    <property type="match status" value="1"/>
</dbReference>
<evidence type="ECO:0000256" key="4">
    <source>
        <dbReference type="ARBA" id="ARBA00022741"/>
    </source>
</evidence>
<sequence length="388" mass="40624">MLEFEQGFNHLATLKVIGVGGGGNNAVNRMIDHGMNNVEFIAINTDGQALNLSKAESKIQIGEKLTRGLGAGANPEIGKKAAEESREQIEDAIQGADMVFVTAGMGGGTGTGAAPVVAKIAKEMGALTVGVVTRPFSFEGRKRQTQAAAGVESMKAAVDTLIVIPNDRLLDIVDKSTPMMEAFKEADNVLRQGVQGISDLIAVSGEVNLDFADVKTIMSNQGSALMGIGVSSGENRAVEAAKKAISSPLLETSIVGAQGVLMNITGGESLSLFEAQEAADIVQDAADEDVNMIFGTVINPELQDEIVVTVIATGFEDKPSSQARKQGHSGFGASATQAPAKESSFGGGMASSSQDKEADSGRAHTTADDDIPSFIRNREERRSRRTRR</sequence>
<dbReference type="InterPro" id="IPR045061">
    <property type="entry name" value="FtsZ/CetZ"/>
</dbReference>
<dbReference type="InterPro" id="IPR018316">
    <property type="entry name" value="Tubulin/FtsZ_2-layer-sand-dom"/>
</dbReference>
<keyword evidence="2 9" id="KW-0963">Cytoplasm</keyword>